<dbReference type="InterPro" id="IPR052163">
    <property type="entry name" value="DGC-Regulatory_Protein"/>
</dbReference>
<sequence>MRAGDLVARHAGDEFTVLLTGPAVDRAALERIARAILLTLSQPITFGAKVVRVSASIGMLLRGEAPSLSGEALLRAADAAMYRAKVAGKARIVVHELRDSPAGKPG</sequence>
<gene>
    <name evidence="2" type="ORF">GGD69_001742</name>
</gene>
<accession>A0AAW3UQL8</accession>
<evidence type="ECO:0000259" key="1">
    <source>
        <dbReference type="PROSITE" id="PS50887"/>
    </source>
</evidence>
<dbReference type="Pfam" id="PF00990">
    <property type="entry name" value="GGDEF"/>
    <property type="match status" value="1"/>
</dbReference>
<reference evidence="2 3" key="1">
    <citation type="submission" date="2020-08" db="EMBL/GenBank/DDBJ databases">
        <title>Genomic Encyclopedia of Type Strains, Phase IV (KMG-V): Genome sequencing to study the core and pangenomes of soil and plant-associated prokaryotes.</title>
        <authorList>
            <person name="Whitman W."/>
        </authorList>
    </citation>
    <scope>NUCLEOTIDE SEQUENCE [LARGE SCALE GENOMIC DNA]</scope>
    <source>
        <strain evidence="2 3">SEMIA 4013</strain>
    </source>
</reference>
<dbReference type="AlphaFoldDB" id="A0AAW3UQL8"/>
<evidence type="ECO:0000313" key="2">
    <source>
        <dbReference type="EMBL" id="MBB6200893.1"/>
    </source>
</evidence>
<dbReference type="InterPro" id="IPR029787">
    <property type="entry name" value="Nucleotide_cyclase"/>
</dbReference>
<dbReference type="NCBIfam" id="TIGR00254">
    <property type="entry name" value="GGDEF"/>
    <property type="match status" value="1"/>
</dbReference>
<evidence type="ECO:0000313" key="3">
    <source>
        <dbReference type="Proteomes" id="UP000518681"/>
    </source>
</evidence>
<dbReference type="Proteomes" id="UP000518681">
    <property type="component" value="Unassembled WGS sequence"/>
</dbReference>
<comment type="caution">
    <text evidence="2">The sequence shown here is derived from an EMBL/GenBank/DDBJ whole genome shotgun (WGS) entry which is preliminary data.</text>
</comment>
<dbReference type="PANTHER" id="PTHR46663">
    <property type="entry name" value="DIGUANYLATE CYCLASE DGCT-RELATED"/>
    <property type="match status" value="1"/>
</dbReference>
<dbReference type="SUPFAM" id="SSF55073">
    <property type="entry name" value="Nucleotide cyclase"/>
    <property type="match status" value="1"/>
</dbReference>
<dbReference type="EMBL" id="JACIIK010000003">
    <property type="protein sequence ID" value="MBB6200893.1"/>
    <property type="molecule type" value="Genomic_DNA"/>
</dbReference>
<feature type="domain" description="GGDEF" evidence="1">
    <location>
        <begin position="1"/>
        <end position="97"/>
    </location>
</feature>
<dbReference type="Gene3D" id="3.30.70.270">
    <property type="match status" value="1"/>
</dbReference>
<dbReference type="PROSITE" id="PS50887">
    <property type="entry name" value="GGDEF"/>
    <property type="match status" value="1"/>
</dbReference>
<proteinExistence type="predicted"/>
<dbReference type="CDD" id="cd01949">
    <property type="entry name" value="GGDEF"/>
    <property type="match status" value="1"/>
</dbReference>
<dbReference type="InterPro" id="IPR000160">
    <property type="entry name" value="GGDEF_dom"/>
</dbReference>
<protein>
    <submittedName>
        <fullName evidence="2">Diguanylate cyclase (GGDEF)-like protein</fullName>
    </submittedName>
</protein>
<dbReference type="PANTHER" id="PTHR46663:SF2">
    <property type="entry name" value="GGDEF DOMAIN-CONTAINING PROTEIN"/>
    <property type="match status" value="1"/>
</dbReference>
<dbReference type="InterPro" id="IPR043128">
    <property type="entry name" value="Rev_trsase/Diguanyl_cyclase"/>
</dbReference>
<name>A0AAW3UQL8_9BURK</name>
<organism evidence="2 3">
    <name type="scientific">Paraburkholderia fungorum</name>
    <dbReference type="NCBI Taxonomy" id="134537"/>
    <lineage>
        <taxon>Bacteria</taxon>
        <taxon>Pseudomonadati</taxon>
        <taxon>Pseudomonadota</taxon>
        <taxon>Betaproteobacteria</taxon>
        <taxon>Burkholderiales</taxon>
        <taxon>Burkholderiaceae</taxon>
        <taxon>Paraburkholderia</taxon>
    </lineage>
</organism>